<organism evidence="1 2">
    <name type="scientific">Paenibacillus wenxiniae</name>
    <dbReference type="NCBI Taxonomy" id="1636843"/>
    <lineage>
        <taxon>Bacteria</taxon>
        <taxon>Bacillati</taxon>
        <taxon>Bacillota</taxon>
        <taxon>Bacilli</taxon>
        <taxon>Bacillales</taxon>
        <taxon>Paenibacillaceae</taxon>
        <taxon>Paenibacillus</taxon>
    </lineage>
</organism>
<protein>
    <submittedName>
        <fullName evidence="1">GIY-YIG nuclease family protein</fullName>
    </submittedName>
</protein>
<comment type="caution">
    <text evidence="1">The sequence shown here is derived from an EMBL/GenBank/DDBJ whole genome shotgun (WGS) entry which is preliminary data.</text>
</comment>
<keyword evidence="2" id="KW-1185">Reference proteome</keyword>
<gene>
    <name evidence="1" type="ORF">ACFSC9_09390</name>
</gene>
<dbReference type="Proteomes" id="UP001597233">
    <property type="component" value="Unassembled WGS sequence"/>
</dbReference>
<proteinExistence type="predicted"/>
<evidence type="ECO:0000313" key="1">
    <source>
        <dbReference type="EMBL" id="MFD1885737.1"/>
    </source>
</evidence>
<reference evidence="2" key="1">
    <citation type="journal article" date="2019" name="Int. J. Syst. Evol. Microbiol.">
        <title>The Global Catalogue of Microorganisms (GCM) 10K type strain sequencing project: providing services to taxonomists for standard genome sequencing and annotation.</title>
        <authorList>
            <consortium name="The Broad Institute Genomics Platform"/>
            <consortium name="The Broad Institute Genome Sequencing Center for Infectious Disease"/>
            <person name="Wu L."/>
            <person name="Ma J."/>
        </authorList>
    </citation>
    <scope>NUCLEOTIDE SEQUENCE [LARGE SCALE GENOMIC DNA]</scope>
    <source>
        <strain evidence="2">CCUG 54950</strain>
    </source>
</reference>
<accession>A0ABW4RHW2</accession>
<dbReference type="Gene3D" id="3.40.1440.10">
    <property type="entry name" value="GIY-YIG endonuclease"/>
    <property type="match status" value="1"/>
</dbReference>
<name>A0ABW4RHW2_9BACL</name>
<dbReference type="CDD" id="cd10451">
    <property type="entry name" value="GIY-YIG_LuxR_like"/>
    <property type="match status" value="1"/>
</dbReference>
<dbReference type="EMBL" id="JBHUEH010000014">
    <property type="protein sequence ID" value="MFD1885737.1"/>
    <property type="molecule type" value="Genomic_DNA"/>
</dbReference>
<evidence type="ECO:0000313" key="2">
    <source>
        <dbReference type="Proteomes" id="UP001597233"/>
    </source>
</evidence>
<dbReference type="RefSeq" id="WP_347324692.1">
    <property type="nucleotide sequence ID" value="NZ_JBCGUH010000004.1"/>
</dbReference>
<sequence length="121" mass="14320">MNRRKELQQQYKETPIEAGVYVVRNMAEHKAWVDSLPNLRSLNGRTFSLDMGSFVHRELQADWSRLGKEQFTIDVLEMVKPPENPFDSHKDLLADKEQEWTERMRAEGWNLYQPLEKNTSL</sequence>
<dbReference type="InterPro" id="IPR035901">
    <property type="entry name" value="GIY-YIG_endonuc_sf"/>
</dbReference>